<feature type="compositionally biased region" description="Polar residues" evidence="1">
    <location>
        <begin position="87"/>
        <end position="99"/>
    </location>
</feature>
<proteinExistence type="predicted"/>
<dbReference type="EMBL" id="QGMF01000927">
    <property type="protein sequence ID" value="TVY13538.1"/>
    <property type="molecule type" value="Genomic_DNA"/>
</dbReference>
<reference evidence="2 3" key="1">
    <citation type="submission" date="2018-05" db="EMBL/GenBank/DDBJ databases">
        <title>Whole genome sequencing for identification of molecular markers to develop diagnostic detection tools for the regulated plant pathogen Lachnellula willkommii.</title>
        <authorList>
            <person name="Giroux E."/>
            <person name="Bilodeau G."/>
        </authorList>
    </citation>
    <scope>NUCLEOTIDE SEQUENCE [LARGE SCALE GENOMIC DNA]</scope>
    <source>
        <strain evidence="2 3">CBS 203.66</strain>
    </source>
</reference>
<accession>A0A8T9B0Q3</accession>
<evidence type="ECO:0000313" key="2">
    <source>
        <dbReference type="EMBL" id="TVY13538.1"/>
    </source>
</evidence>
<name>A0A8T9B0Q3_9HELO</name>
<dbReference type="AlphaFoldDB" id="A0A8T9B0Q3"/>
<evidence type="ECO:0000313" key="3">
    <source>
        <dbReference type="Proteomes" id="UP000469559"/>
    </source>
</evidence>
<feature type="region of interest" description="Disordered" evidence="1">
    <location>
        <begin position="75"/>
        <end position="110"/>
    </location>
</feature>
<sequence length="338" mass="38447">MRVKNKTVKSEDTKIVVTIKPRLALSLTKCFNETDIDWSVVEKQLIQWGDLFRARKKLRINISFNYNYVETGQPSATLSRTDKRRSTTQQMLTERTTQLDADKESSDQPSIWPDTYEIMRCPEKSCNLGPHCWRDPASKKHYKMRSCHLRSLIEHVEQGHALQTQEDMPAYIRQQLYAEEQQRIERRQKPASMSAANFPPITITNVLPPQPHQTPLGSSIVEAAAVDPSSTPLPVTSLDVPGFRDVAKACDITLADGLDLEQIHEDRDPDFFVKNGVKRGIPFHRHRYPRNSFAYTSASERAAVHRRPLNFQPIVTLSVVALAGPYREATRSNVGRGV</sequence>
<dbReference type="Proteomes" id="UP000469559">
    <property type="component" value="Unassembled WGS sequence"/>
</dbReference>
<comment type="caution">
    <text evidence="2">The sequence shown here is derived from an EMBL/GenBank/DDBJ whole genome shotgun (WGS) entry which is preliminary data.</text>
</comment>
<organism evidence="2 3">
    <name type="scientific">Lachnellula arida</name>
    <dbReference type="NCBI Taxonomy" id="1316785"/>
    <lineage>
        <taxon>Eukaryota</taxon>
        <taxon>Fungi</taxon>
        <taxon>Dikarya</taxon>
        <taxon>Ascomycota</taxon>
        <taxon>Pezizomycotina</taxon>
        <taxon>Leotiomycetes</taxon>
        <taxon>Helotiales</taxon>
        <taxon>Lachnaceae</taxon>
        <taxon>Lachnellula</taxon>
    </lineage>
</organism>
<keyword evidence="3" id="KW-1185">Reference proteome</keyword>
<dbReference type="OrthoDB" id="4232626at2759"/>
<evidence type="ECO:0000256" key="1">
    <source>
        <dbReference type="SAM" id="MobiDB-lite"/>
    </source>
</evidence>
<protein>
    <submittedName>
        <fullName evidence="2">Uncharacterized protein</fullName>
    </submittedName>
</protein>
<gene>
    <name evidence="2" type="ORF">LARI1_G009267</name>
</gene>